<feature type="binding site" evidence="8">
    <location>
        <position position="165"/>
    </location>
    <ligand>
        <name>Zn(2+)</name>
        <dbReference type="ChEBI" id="CHEBI:29105"/>
        <note>catalytic</note>
    </ligand>
</feature>
<name>A0A0A1TW87_ENTIV</name>
<evidence type="ECO:0000256" key="6">
    <source>
        <dbReference type="ARBA" id="ARBA00023049"/>
    </source>
</evidence>
<dbReference type="PANTHER" id="PTHR10942:SF0">
    <property type="entry name" value="LEISHMANOLYSIN-LIKE PEPTIDASE"/>
    <property type="match status" value="1"/>
</dbReference>
<evidence type="ECO:0000313" key="10">
    <source>
        <dbReference type="EMBL" id="ELP84756.1"/>
    </source>
</evidence>
<keyword evidence="9" id="KW-0472">Membrane</keyword>
<dbReference type="Pfam" id="PF01457">
    <property type="entry name" value="Peptidase_M8"/>
    <property type="match status" value="1"/>
</dbReference>
<dbReference type="GO" id="GO:0046872">
    <property type="term" value="F:metal ion binding"/>
    <property type="evidence" value="ECO:0007669"/>
    <property type="project" value="UniProtKB-KW"/>
</dbReference>
<dbReference type="Gene3D" id="3.90.132.10">
    <property type="entry name" value="Leishmanolysin , domain 2"/>
    <property type="match status" value="1"/>
</dbReference>
<evidence type="ECO:0000256" key="2">
    <source>
        <dbReference type="ARBA" id="ARBA00022670"/>
    </source>
</evidence>
<dbReference type="KEGG" id="eiv:EIN_174510"/>
<comment type="similarity">
    <text evidence="1">Belongs to the peptidase M8 family.</text>
</comment>
<evidence type="ECO:0000256" key="1">
    <source>
        <dbReference type="ARBA" id="ARBA00005860"/>
    </source>
</evidence>
<dbReference type="OrthoDB" id="527990at2759"/>
<evidence type="ECO:0000256" key="7">
    <source>
        <dbReference type="PIRSR" id="PIRSR601577-1"/>
    </source>
</evidence>
<keyword evidence="2" id="KW-0645">Protease</keyword>
<evidence type="ECO:0000313" key="11">
    <source>
        <dbReference type="Proteomes" id="UP000014680"/>
    </source>
</evidence>
<keyword evidence="4" id="KW-0378">Hydrolase</keyword>
<dbReference type="FunFam" id="3.90.132.10:FF:000001">
    <property type="entry name" value="leishmanolysin-like peptidase isoform X2"/>
    <property type="match status" value="1"/>
</dbReference>
<dbReference type="SUPFAM" id="SSF55486">
    <property type="entry name" value="Metalloproteases ('zincins'), catalytic domain"/>
    <property type="match status" value="1"/>
</dbReference>
<evidence type="ECO:0000256" key="3">
    <source>
        <dbReference type="ARBA" id="ARBA00022723"/>
    </source>
</evidence>
<gene>
    <name evidence="10" type="ORF">EIN_174510</name>
</gene>
<keyword evidence="6 8" id="KW-0482">Metalloprotease</keyword>
<dbReference type="SMR" id="A0A0A1TW87"/>
<dbReference type="GO" id="GO:0005737">
    <property type="term" value="C:cytoplasm"/>
    <property type="evidence" value="ECO:0007669"/>
    <property type="project" value="TreeGrafter"/>
</dbReference>
<keyword evidence="11" id="KW-1185">Reference proteome</keyword>
<dbReference type="GO" id="GO:0016020">
    <property type="term" value="C:membrane"/>
    <property type="evidence" value="ECO:0007669"/>
    <property type="project" value="InterPro"/>
</dbReference>
<keyword evidence="9" id="KW-0812">Transmembrane</keyword>
<dbReference type="InterPro" id="IPR001577">
    <property type="entry name" value="Peptidase_M8"/>
</dbReference>
<dbReference type="GeneID" id="14883645"/>
<dbReference type="OMA" id="AENHFGC"/>
<feature type="binding site" evidence="8">
    <location>
        <position position="222"/>
    </location>
    <ligand>
        <name>Zn(2+)</name>
        <dbReference type="ChEBI" id="CHEBI:29105"/>
        <note>catalytic</note>
    </ligand>
</feature>
<dbReference type="GO" id="GO:0006508">
    <property type="term" value="P:proteolysis"/>
    <property type="evidence" value="ECO:0007669"/>
    <property type="project" value="UniProtKB-KW"/>
</dbReference>
<dbReference type="EMBL" id="KB207112">
    <property type="protein sequence ID" value="ELP84756.1"/>
    <property type="molecule type" value="Genomic_DNA"/>
</dbReference>
<evidence type="ECO:0000256" key="4">
    <source>
        <dbReference type="ARBA" id="ARBA00022801"/>
    </source>
</evidence>
<keyword evidence="3 8" id="KW-0479">Metal-binding</keyword>
<dbReference type="PANTHER" id="PTHR10942">
    <property type="entry name" value="LEISHMANOLYSIN-LIKE PEPTIDASE"/>
    <property type="match status" value="1"/>
</dbReference>
<reference evidence="10 11" key="1">
    <citation type="submission" date="2012-10" db="EMBL/GenBank/DDBJ databases">
        <authorList>
            <person name="Zafar N."/>
            <person name="Inman J."/>
            <person name="Hall N."/>
            <person name="Lorenzi H."/>
            <person name="Caler E."/>
        </authorList>
    </citation>
    <scope>NUCLEOTIDE SEQUENCE [LARGE SCALE GENOMIC DNA]</scope>
    <source>
        <strain evidence="10 11">IP1</strain>
    </source>
</reference>
<protein>
    <submittedName>
        <fullName evidence="10">Uncharacterized protein</fullName>
    </submittedName>
</protein>
<dbReference type="VEuPathDB" id="AmoebaDB:EIN_174510"/>
<dbReference type="Proteomes" id="UP000014680">
    <property type="component" value="Unassembled WGS sequence"/>
</dbReference>
<evidence type="ECO:0000256" key="9">
    <source>
        <dbReference type="SAM" id="Phobius"/>
    </source>
</evidence>
<feature type="transmembrane region" description="Helical" evidence="9">
    <location>
        <begin position="542"/>
        <end position="564"/>
    </location>
</feature>
<organism evidence="10 11">
    <name type="scientific">Entamoeba invadens IP1</name>
    <dbReference type="NCBI Taxonomy" id="370355"/>
    <lineage>
        <taxon>Eukaryota</taxon>
        <taxon>Amoebozoa</taxon>
        <taxon>Evosea</taxon>
        <taxon>Archamoebae</taxon>
        <taxon>Mastigamoebida</taxon>
        <taxon>Entamoebidae</taxon>
        <taxon>Entamoeba</taxon>
    </lineage>
</organism>
<feature type="active site" evidence="7">
    <location>
        <position position="162"/>
    </location>
</feature>
<dbReference type="GO" id="GO:0004222">
    <property type="term" value="F:metalloendopeptidase activity"/>
    <property type="evidence" value="ECO:0007669"/>
    <property type="project" value="InterPro"/>
</dbReference>
<feature type="binding site" evidence="8">
    <location>
        <position position="161"/>
    </location>
    <ligand>
        <name>Zn(2+)</name>
        <dbReference type="ChEBI" id="CHEBI:29105"/>
        <note>catalytic</note>
    </ligand>
</feature>
<proteinExistence type="inferred from homology"/>
<evidence type="ECO:0000256" key="5">
    <source>
        <dbReference type="ARBA" id="ARBA00022833"/>
    </source>
</evidence>
<dbReference type="RefSeq" id="XP_004184102.1">
    <property type="nucleotide sequence ID" value="XM_004184054.1"/>
</dbReference>
<dbReference type="Gene3D" id="3.10.170.20">
    <property type="match status" value="1"/>
</dbReference>
<sequence>MGGGIQSDYSYSAVPPCLYENQAISMGIINPTIYRCLADDVLTPEKVEYISRLFKALNDSISSYFQVHQIDFKKQVAAGKYCGDAKFESSYTIPSDTDFHIMVLSHPYSTPGVLAYAASCSSTSDYLVNRQRPVLGYVNVVTKQLKLSEDNFRDQLGVVFHECMHAMGFDGDLAVDKQVGDLNLRVITDEIVVSRARKHFNCPNMSYVPLEDGGGSGTAGSHWERRLFISEIMNGIASTNPRVSEFTLAYFEAMLVYKVNYDQADAFSWGRNEGCSFLYNCSEWRKQNGYRCMSGVRRCTNDRSGVGVCDGNTFKETLNSSYQHYGSPNIGGNDEIADNCIFVSSLSSGSCFKSVSPLTMDYYIGTEMLNHGQGHGPNALCFESSLIKAIPFGISNSHCYNVSCFNNSYYKVSVDGKYYTCKDRLYVRGFGGLLECADPKDICGVTGVTDWPEVESVSQSVVQLDTEVVLYGTHLDNVVKVEHMVVFKVDYRDPYVKSVQFKVSLQVYVNETVNSCYDDFITLDLPIKYMFLNLGDWTMKNYIFFAVFPVWIIAICMLIGYGVLSRVVERQMTEIVEVRKEINDKLNRSDPSKKKKRCCNCCCEIL</sequence>
<dbReference type="Gene3D" id="2.10.55.10">
    <property type="entry name" value="Leishmanolysin domain 3"/>
    <property type="match status" value="1"/>
</dbReference>
<dbReference type="AlphaFoldDB" id="A0A0A1TW87"/>
<accession>A0A0A1TW87</accession>
<keyword evidence="9" id="KW-1133">Transmembrane helix</keyword>
<dbReference type="GO" id="GO:0007155">
    <property type="term" value="P:cell adhesion"/>
    <property type="evidence" value="ECO:0007669"/>
    <property type="project" value="InterPro"/>
</dbReference>
<keyword evidence="5 8" id="KW-0862">Zinc</keyword>
<evidence type="ECO:0000256" key="8">
    <source>
        <dbReference type="PIRSR" id="PIRSR601577-2"/>
    </source>
</evidence>
<comment type="cofactor">
    <cofactor evidence="8">
        <name>Zn(2+)</name>
        <dbReference type="ChEBI" id="CHEBI:29105"/>
    </cofactor>
    <text evidence="8">Binds 1 zinc ion per subunit.</text>
</comment>